<dbReference type="GO" id="GO:0005737">
    <property type="term" value="C:cytoplasm"/>
    <property type="evidence" value="ECO:0007669"/>
    <property type="project" value="UniProtKB-UniRule"/>
</dbReference>
<dbReference type="GO" id="GO:0003700">
    <property type="term" value="F:DNA-binding transcription factor activity"/>
    <property type="evidence" value="ECO:0007669"/>
    <property type="project" value="UniProtKB-UniRule"/>
</dbReference>
<keyword evidence="4 7" id="KW-0805">Transcription regulation</keyword>
<dbReference type="InterPro" id="IPR035642">
    <property type="entry name" value="MraZ_N"/>
</dbReference>
<evidence type="ECO:0000256" key="4">
    <source>
        <dbReference type="ARBA" id="ARBA00023015"/>
    </source>
</evidence>
<keyword evidence="10" id="KW-1185">Reference proteome</keyword>
<dbReference type="SUPFAM" id="SSF89447">
    <property type="entry name" value="AbrB/MazE/MraZ-like"/>
    <property type="match status" value="1"/>
</dbReference>
<organism evidence="9 10">
    <name type="scientific">Litorivivens lipolytica</name>
    <dbReference type="NCBI Taxonomy" id="1524264"/>
    <lineage>
        <taxon>Bacteria</taxon>
        <taxon>Pseudomonadati</taxon>
        <taxon>Pseudomonadota</taxon>
        <taxon>Gammaproteobacteria</taxon>
        <taxon>Litorivivens</taxon>
    </lineage>
</organism>
<keyword evidence="3" id="KW-0677">Repeat</keyword>
<dbReference type="EMBL" id="JACHWY010000001">
    <property type="protein sequence ID" value="MBB3047086.1"/>
    <property type="molecule type" value="Genomic_DNA"/>
</dbReference>
<keyword evidence="6 7" id="KW-0804">Transcription</keyword>
<comment type="similarity">
    <text evidence="7">Belongs to the MraZ family.</text>
</comment>
<dbReference type="CDD" id="cd16320">
    <property type="entry name" value="MraZ_N"/>
    <property type="match status" value="1"/>
</dbReference>
<dbReference type="InterPro" id="IPR037914">
    <property type="entry name" value="SpoVT-AbrB_sf"/>
</dbReference>
<dbReference type="InterPro" id="IPR007159">
    <property type="entry name" value="SpoVT-AbrB_dom"/>
</dbReference>
<dbReference type="CDD" id="cd16321">
    <property type="entry name" value="MraZ_C"/>
    <property type="match status" value="1"/>
</dbReference>
<proteinExistence type="inferred from homology"/>
<dbReference type="InterPro" id="IPR038619">
    <property type="entry name" value="MraZ_sf"/>
</dbReference>
<feature type="domain" description="SpoVT-AbrB" evidence="8">
    <location>
        <begin position="5"/>
        <end position="52"/>
    </location>
</feature>
<comment type="caution">
    <text evidence="9">The sequence shown here is derived from an EMBL/GenBank/DDBJ whole genome shotgun (WGS) entry which is preliminary data.</text>
</comment>
<dbReference type="PROSITE" id="PS51740">
    <property type="entry name" value="SPOVT_ABRB"/>
    <property type="match status" value="2"/>
</dbReference>
<dbReference type="Gene3D" id="3.40.1550.20">
    <property type="entry name" value="Transcriptional regulator MraZ domain"/>
    <property type="match status" value="1"/>
</dbReference>
<dbReference type="PANTHER" id="PTHR34701">
    <property type="entry name" value="TRANSCRIPTIONAL REGULATOR MRAZ"/>
    <property type="match status" value="1"/>
</dbReference>
<feature type="domain" description="SpoVT-AbrB" evidence="8">
    <location>
        <begin position="81"/>
        <end position="124"/>
    </location>
</feature>
<dbReference type="Pfam" id="PF02381">
    <property type="entry name" value="MraZ"/>
    <property type="match status" value="2"/>
</dbReference>
<evidence type="ECO:0000259" key="8">
    <source>
        <dbReference type="PROSITE" id="PS51740"/>
    </source>
</evidence>
<dbReference type="AlphaFoldDB" id="A0A7W4Z6P4"/>
<accession>A0A7W4Z6P4</accession>
<sequence>MFTGSNNVTMDSKGRLAIPAKIRDALADACGGRIVITAHTEDRCLLVYPEQEWAELQEKIAALPNMNPKARRIQRLVLGYATPLELDSNGRVLLPQTLRDYAQLEKKLILVGQNNKLELWSEALWNSWVDEDEPEGDIPDAVSALSL</sequence>
<dbReference type="GO" id="GO:2000143">
    <property type="term" value="P:negative regulation of DNA-templated transcription initiation"/>
    <property type="evidence" value="ECO:0007669"/>
    <property type="project" value="TreeGrafter"/>
</dbReference>
<dbReference type="GO" id="GO:0000976">
    <property type="term" value="F:transcription cis-regulatory region binding"/>
    <property type="evidence" value="ECO:0007669"/>
    <property type="project" value="TreeGrafter"/>
</dbReference>
<evidence type="ECO:0000256" key="3">
    <source>
        <dbReference type="ARBA" id="ARBA00022737"/>
    </source>
</evidence>
<dbReference type="NCBIfam" id="TIGR00242">
    <property type="entry name" value="division/cell wall cluster transcriptional repressor MraZ"/>
    <property type="match status" value="1"/>
</dbReference>
<dbReference type="RefSeq" id="WP_183409728.1">
    <property type="nucleotide sequence ID" value="NZ_JACHWY010000001.1"/>
</dbReference>
<evidence type="ECO:0000256" key="6">
    <source>
        <dbReference type="ARBA" id="ARBA00023163"/>
    </source>
</evidence>
<evidence type="ECO:0000256" key="7">
    <source>
        <dbReference type="HAMAP-Rule" id="MF_01008"/>
    </source>
</evidence>
<gene>
    <name evidence="7" type="primary">mraZ</name>
    <name evidence="9" type="ORF">FHR99_001322</name>
</gene>
<reference evidence="9 10" key="1">
    <citation type="submission" date="2020-08" db="EMBL/GenBank/DDBJ databases">
        <title>Genomic Encyclopedia of Type Strains, Phase III (KMG-III): the genomes of soil and plant-associated and newly described type strains.</title>
        <authorList>
            <person name="Whitman W."/>
        </authorList>
    </citation>
    <scope>NUCLEOTIDE SEQUENCE [LARGE SCALE GENOMIC DNA]</scope>
    <source>
        <strain evidence="9 10">CECT 8654</strain>
    </source>
</reference>
<dbReference type="GO" id="GO:0009295">
    <property type="term" value="C:nucleoid"/>
    <property type="evidence" value="ECO:0007669"/>
    <property type="project" value="UniProtKB-SubCell"/>
</dbReference>
<dbReference type="Proteomes" id="UP000537130">
    <property type="component" value="Unassembled WGS sequence"/>
</dbReference>
<dbReference type="InterPro" id="IPR035644">
    <property type="entry name" value="MraZ_C"/>
</dbReference>
<name>A0A7W4Z6P4_9GAMM</name>
<evidence type="ECO:0000256" key="1">
    <source>
        <dbReference type="ARBA" id="ARBA00013860"/>
    </source>
</evidence>
<keyword evidence="5 7" id="KW-0238">DNA-binding</keyword>
<comment type="subunit">
    <text evidence="7">Forms oligomers.</text>
</comment>
<keyword evidence="2 7" id="KW-0963">Cytoplasm</keyword>
<dbReference type="PANTHER" id="PTHR34701:SF1">
    <property type="entry name" value="TRANSCRIPTIONAL REGULATOR MRAZ"/>
    <property type="match status" value="1"/>
</dbReference>
<protein>
    <recommendedName>
        <fullName evidence="1 7">Transcriptional regulator MraZ</fullName>
    </recommendedName>
</protein>
<dbReference type="HAMAP" id="MF_01008">
    <property type="entry name" value="MraZ"/>
    <property type="match status" value="1"/>
</dbReference>
<evidence type="ECO:0000313" key="9">
    <source>
        <dbReference type="EMBL" id="MBB3047086.1"/>
    </source>
</evidence>
<dbReference type="InterPro" id="IPR020603">
    <property type="entry name" value="MraZ_dom"/>
</dbReference>
<evidence type="ECO:0000313" key="10">
    <source>
        <dbReference type="Proteomes" id="UP000537130"/>
    </source>
</evidence>
<evidence type="ECO:0000256" key="2">
    <source>
        <dbReference type="ARBA" id="ARBA00022490"/>
    </source>
</evidence>
<evidence type="ECO:0000256" key="5">
    <source>
        <dbReference type="ARBA" id="ARBA00023125"/>
    </source>
</evidence>
<comment type="subcellular location">
    <subcellularLocation>
        <location evidence="7">Cytoplasm</location>
        <location evidence="7">Nucleoid</location>
    </subcellularLocation>
</comment>
<dbReference type="InterPro" id="IPR003444">
    <property type="entry name" value="MraZ"/>
</dbReference>